<dbReference type="Gene3D" id="3.30.1390.10">
    <property type="match status" value="1"/>
</dbReference>
<dbReference type="KEGG" id="uam:UABAM_02579"/>
<name>A0A5S9ILR6_UABAM</name>
<dbReference type="Proteomes" id="UP000326354">
    <property type="component" value="Chromosome"/>
</dbReference>
<keyword evidence="2" id="KW-0238">DNA-binding</keyword>
<dbReference type="GO" id="GO:0003677">
    <property type="term" value="F:DNA binding"/>
    <property type="evidence" value="ECO:0007669"/>
    <property type="project" value="UniProtKB-KW"/>
</dbReference>
<evidence type="ECO:0000259" key="1">
    <source>
        <dbReference type="Pfam" id="PF00542"/>
    </source>
</evidence>
<sequence length="81" mass="9116">MSKEKLTDEQLQEITACLEEGKKIEAIKAYRETTGVGLAEAKEFIDSYLSSLQQEFPERFPQAKGCLVFLIGALLPVVYFL</sequence>
<feature type="domain" description="Large ribosomal subunit protein bL12 C-terminal" evidence="1">
    <location>
        <begin position="21"/>
        <end position="54"/>
    </location>
</feature>
<dbReference type="RefSeq" id="WP_151968393.1">
    <property type="nucleotide sequence ID" value="NZ_AP019860.1"/>
</dbReference>
<reference evidence="2 3" key="1">
    <citation type="submission" date="2019-08" db="EMBL/GenBank/DDBJ databases">
        <title>Complete genome sequence of Candidatus Uab amorphum.</title>
        <authorList>
            <person name="Shiratori T."/>
            <person name="Suzuki S."/>
            <person name="Kakizawa Y."/>
            <person name="Ishida K."/>
        </authorList>
    </citation>
    <scope>NUCLEOTIDE SEQUENCE [LARGE SCALE GENOMIC DNA]</scope>
    <source>
        <strain evidence="2 3">SRT547</strain>
    </source>
</reference>
<dbReference type="GO" id="GO:0006412">
    <property type="term" value="P:translation"/>
    <property type="evidence" value="ECO:0007669"/>
    <property type="project" value="InterPro"/>
</dbReference>
<accession>A0A5S9ILR6</accession>
<dbReference type="InterPro" id="IPR013823">
    <property type="entry name" value="Ribosomal_bL12_C"/>
</dbReference>
<dbReference type="Pfam" id="PF00542">
    <property type="entry name" value="Ribosomal_L12"/>
    <property type="match status" value="1"/>
</dbReference>
<protein>
    <submittedName>
        <fullName evidence="2">DNA-binding protein</fullName>
    </submittedName>
</protein>
<keyword evidence="3" id="KW-1185">Reference proteome</keyword>
<proteinExistence type="predicted"/>
<dbReference type="SUPFAM" id="SSF54736">
    <property type="entry name" value="ClpS-like"/>
    <property type="match status" value="1"/>
</dbReference>
<evidence type="ECO:0000313" key="3">
    <source>
        <dbReference type="Proteomes" id="UP000326354"/>
    </source>
</evidence>
<dbReference type="AlphaFoldDB" id="A0A5S9ILR6"/>
<organism evidence="2 3">
    <name type="scientific">Uabimicrobium amorphum</name>
    <dbReference type="NCBI Taxonomy" id="2596890"/>
    <lineage>
        <taxon>Bacteria</taxon>
        <taxon>Pseudomonadati</taxon>
        <taxon>Planctomycetota</taxon>
        <taxon>Candidatus Uabimicrobiia</taxon>
        <taxon>Candidatus Uabimicrobiales</taxon>
        <taxon>Candidatus Uabimicrobiaceae</taxon>
        <taxon>Candidatus Uabimicrobium</taxon>
    </lineage>
</organism>
<gene>
    <name evidence="2" type="ORF">UABAM_02579</name>
</gene>
<dbReference type="InterPro" id="IPR014719">
    <property type="entry name" value="Ribosomal_bL12_C/ClpS-like"/>
</dbReference>
<dbReference type="GO" id="GO:0003735">
    <property type="term" value="F:structural constituent of ribosome"/>
    <property type="evidence" value="ECO:0007669"/>
    <property type="project" value="InterPro"/>
</dbReference>
<dbReference type="OrthoDB" id="214992at2"/>
<dbReference type="EMBL" id="AP019860">
    <property type="protein sequence ID" value="BBM84223.1"/>
    <property type="molecule type" value="Genomic_DNA"/>
</dbReference>
<evidence type="ECO:0000313" key="2">
    <source>
        <dbReference type="EMBL" id="BBM84223.1"/>
    </source>
</evidence>